<gene>
    <name evidence="3" type="ORF">DL89DRAFT_325682</name>
</gene>
<proteinExistence type="predicted"/>
<keyword evidence="2" id="KW-0732">Signal</keyword>
<dbReference type="PANTHER" id="PTHR36182">
    <property type="entry name" value="PROTEIN, PUTATIVE (AFU_ORTHOLOGUE AFUA_6G10930)-RELATED"/>
    <property type="match status" value="1"/>
</dbReference>
<evidence type="ECO:0000313" key="4">
    <source>
        <dbReference type="Proteomes" id="UP000193922"/>
    </source>
</evidence>
<dbReference type="OrthoDB" id="2342176at2759"/>
<feature type="compositionally biased region" description="Low complexity" evidence="1">
    <location>
        <begin position="297"/>
        <end position="376"/>
    </location>
</feature>
<dbReference type="PANTHER" id="PTHR36182:SF1">
    <property type="entry name" value="PROTEIN, PUTATIVE (AFU_ORTHOLOGUE AFUA_6G10930)-RELATED"/>
    <property type="match status" value="1"/>
</dbReference>
<dbReference type="RefSeq" id="XP_040739618.1">
    <property type="nucleotide sequence ID" value="XM_040891531.1"/>
</dbReference>
<feature type="signal peptide" evidence="2">
    <location>
        <begin position="1"/>
        <end position="20"/>
    </location>
</feature>
<dbReference type="EMBL" id="MCFD01000030">
    <property type="protein sequence ID" value="ORX65413.1"/>
    <property type="molecule type" value="Genomic_DNA"/>
</dbReference>
<evidence type="ECO:0000256" key="1">
    <source>
        <dbReference type="SAM" id="MobiDB-lite"/>
    </source>
</evidence>
<dbReference type="Proteomes" id="UP000193922">
    <property type="component" value="Unassembled WGS sequence"/>
</dbReference>
<dbReference type="Gene3D" id="2.70.50.70">
    <property type="match status" value="1"/>
</dbReference>
<organism evidence="3 4">
    <name type="scientific">Linderina pennispora</name>
    <dbReference type="NCBI Taxonomy" id="61395"/>
    <lineage>
        <taxon>Eukaryota</taxon>
        <taxon>Fungi</taxon>
        <taxon>Fungi incertae sedis</taxon>
        <taxon>Zoopagomycota</taxon>
        <taxon>Kickxellomycotina</taxon>
        <taxon>Kickxellomycetes</taxon>
        <taxon>Kickxellales</taxon>
        <taxon>Kickxellaceae</taxon>
        <taxon>Linderina</taxon>
    </lineage>
</organism>
<sequence length="459" mass="46978">MKTTIISIASLLALASSVAAHASLKYPCPRYSPFGEGCPAVPSGQSVDSSINAPISSMTLGEKQPFCKYTTPFSKPSATWTAGQSVTVKFHDNIAAHSGGHGQFSISYDNGKTFAVIHEVLRYMFVGSKPSGLTNTASVMSYTFKLPASLPSSDKAVFAWTWANASGNREFYMNCADIAIKGGKSKSYTGKKMTVVNYPGYPAMAEFNGNYDTGIELYKNAPKITISPKGSGKSQRGVRSDTPESDDLPANDGSAVDKSDSTNSDDDTTSSSKNQKGGKSKLPDSDDSPANDDSAADESSSSNGGDDTTGKNDTAAEGNDAAGADEPANDGSSAADSDTMGTTGTEGSTGDEIGENADTGDSTAANASDDTAADNSIPDSNGTAKDGDDEIPQSSAPSIPDAAETGTADSGSCTHGAMECTSGNSGYKVCLYGKWNAEVPCAAGTKCKSSGGSVTCGWA</sequence>
<accession>A0A1Y1VW31</accession>
<protein>
    <submittedName>
        <fullName evidence="3">Uncharacterized protein</fullName>
    </submittedName>
</protein>
<dbReference type="STRING" id="61395.A0A1Y1VW31"/>
<feature type="chain" id="PRO_5012101385" evidence="2">
    <location>
        <begin position="21"/>
        <end position="459"/>
    </location>
</feature>
<dbReference type="GeneID" id="63808179"/>
<feature type="region of interest" description="Disordered" evidence="1">
    <location>
        <begin position="224"/>
        <end position="415"/>
    </location>
</feature>
<evidence type="ECO:0000313" key="3">
    <source>
        <dbReference type="EMBL" id="ORX65413.1"/>
    </source>
</evidence>
<dbReference type="AlphaFoldDB" id="A0A1Y1VW31"/>
<comment type="caution">
    <text evidence="3">The sequence shown here is derived from an EMBL/GenBank/DDBJ whole genome shotgun (WGS) entry which is preliminary data.</text>
</comment>
<evidence type="ECO:0000256" key="2">
    <source>
        <dbReference type="SAM" id="SignalP"/>
    </source>
</evidence>
<feature type="compositionally biased region" description="Acidic residues" evidence="1">
    <location>
        <begin position="285"/>
        <end position="296"/>
    </location>
</feature>
<keyword evidence="4" id="KW-1185">Reference proteome</keyword>
<reference evidence="3 4" key="1">
    <citation type="submission" date="2016-07" db="EMBL/GenBank/DDBJ databases">
        <title>Pervasive Adenine N6-methylation of Active Genes in Fungi.</title>
        <authorList>
            <consortium name="DOE Joint Genome Institute"/>
            <person name="Mondo S.J."/>
            <person name="Dannebaum R.O."/>
            <person name="Kuo R.C."/>
            <person name="Labutti K."/>
            <person name="Haridas S."/>
            <person name="Kuo A."/>
            <person name="Salamov A."/>
            <person name="Ahrendt S.R."/>
            <person name="Lipzen A."/>
            <person name="Sullivan W."/>
            <person name="Andreopoulos W.B."/>
            <person name="Clum A."/>
            <person name="Lindquist E."/>
            <person name="Daum C."/>
            <person name="Ramamoorthy G.K."/>
            <person name="Gryganskyi A."/>
            <person name="Culley D."/>
            <person name="Magnuson J.K."/>
            <person name="James T.Y."/>
            <person name="O'Malley M.A."/>
            <person name="Stajich J.E."/>
            <person name="Spatafora J.W."/>
            <person name="Visel A."/>
            <person name="Grigoriev I.V."/>
        </authorList>
    </citation>
    <scope>NUCLEOTIDE SEQUENCE [LARGE SCALE GENOMIC DNA]</scope>
    <source>
        <strain evidence="3 4">ATCC 12442</strain>
    </source>
</reference>
<name>A0A1Y1VW31_9FUNG</name>